<name>A0A765BQE5_SALER</name>
<protein>
    <submittedName>
        <fullName evidence="2">Uncharacterized protein</fullName>
    </submittedName>
</protein>
<proteinExistence type="predicted"/>
<reference evidence="2" key="1">
    <citation type="journal article" date="2018" name="Genome Biol.">
        <title>SKESA: strategic k-mer extension for scrupulous assemblies.</title>
        <authorList>
            <person name="Souvorov A."/>
            <person name="Agarwala R."/>
            <person name="Lipman D.J."/>
        </authorList>
    </citation>
    <scope>NUCLEOTIDE SEQUENCE</scope>
    <source>
        <strain evidence="2">MA.CK_98/00010293</strain>
        <strain evidence="1">MA.CK_98/00011463</strain>
    </source>
</reference>
<sequence>MNISENEKAFITGGSRALLSDDTSFTVEEIYFQSKISEKMSYMDSVKSGSSDVCYYCSLQSQKSAIEFITLLRFFFDTGGLPTILKKMVCYSPRRIDGNASK</sequence>
<comment type="caution">
    <text evidence="2">The sequence shown here is derived from an EMBL/GenBank/DDBJ whole genome shotgun (WGS) entry which is preliminary data.</text>
</comment>
<evidence type="ECO:0000313" key="1">
    <source>
        <dbReference type="EMBL" id="HAG1882734.1"/>
    </source>
</evidence>
<dbReference type="EMBL" id="DAAYQT010000021">
    <property type="protein sequence ID" value="HAG5358694.1"/>
    <property type="molecule type" value="Genomic_DNA"/>
</dbReference>
<dbReference type="AlphaFoldDB" id="A0A765BQE5"/>
<evidence type="ECO:0000313" key="2">
    <source>
        <dbReference type="EMBL" id="HAG5358694.1"/>
    </source>
</evidence>
<reference evidence="2" key="2">
    <citation type="submission" date="2020-02" db="EMBL/GenBank/DDBJ databases">
        <authorList>
            <consortium name="NCBI Pathogen Detection Project"/>
        </authorList>
    </citation>
    <scope>NUCLEOTIDE SEQUENCE</scope>
    <source>
        <strain evidence="2">MA.CK_98/00010293</strain>
        <strain evidence="1">MA.CK_98/00011463</strain>
    </source>
</reference>
<gene>
    <name evidence="2" type="ORF">G8O64_004359</name>
    <name evidence="1" type="ORF">G8V93_004273</name>
</gene>
<accession>A0A765BQE5</accession>
<organism evidence="2">
    <name type="scientific">Salmonella enterica</name>
    <name type="common">Salmonella choleraesuis</name>
    <dbReference type="NCBI Taxonomy" id="28901"/>
    <lineage>
        <taxon>Bacteria</taxon>
        <taxon>Pseudomonadati</taxon>
        <taxon>Pseudomonadota</taxon>
        <taxon>Gammaproteobacteria</taxon>
        <taxon>Enterobacterales</taxon>
        <taxon>Enterobacteriaceae</taxon>
        <taxon>Salmonella</taxon>
    </lineage>
</organism>
<dbReference type="EMBL" id="DAAXOF010000019">
    <property type="protein sequence ID" value="HAG1882734.1"/>
    <property type="molecule type" value="Genomic_DNA"/>
</dbReference>